<proteinExistence type="predicted"/>
<sequence length="114" mass="12910">MLGSIIVTLLIGIPLVLIVAKLHDDNLKKEIARVIEQRGGQVILIEKMNVEKDLTPFESEAGNYNIVFKIEYTIGNTRHIAWYRGVKTINNIHDQSPGGGFDNRYGEKWIFGDQ</sequence>
<dbReference type="OrthoDB" id="2475645at2"/>
<evidence type="ECO:0000313" key="2">
    <source>
        <dbReference type="EMBL" id="RAP78732.1"/>
    </source>
</evidence>
<evidence type="ECO:0000256" key="1">
    <source>
        <dbReference type="SAM" id="Phobius"/>
    </source>
</evidence>
<dbReference type="Proteomes" id="UP000249260">
    <property type="component" value="Unassembled WGS sequence"/>
</dbReference>
<accession>A0A328U9C2</accession>
<keyword evidence="1" id="KW-0812">Transmembrane</keyword>
<reference evidence="2 3" key="1">
    <citation type="submission" date="2018-06" db="EMBL/GenBank/DDBJ databases">
        <title>Paenibacillus montanisoli sp. nov., isolated from mountain area soil.</title>
        <authorList>
            <person name="Wu M."/>
        </authorList>
    </citation>
    <scope>NUCLEOTIDE SEQUENCE [LARGE SCALE GENOMIC DNA]</scope>
    <source>
        <strain evidence="2 3">RA17</strain>
    </source>
</reference>
<keyword evidence="1" id="KW-1133">Transmembrane helix</keyword>
<protein>
    <recommendedName>
        <fullName evidence="4">DUF3139 domain-containing protein</fullName>
    </recommendedName>
</protein>
<gene>
    <name evidence="2" type="ORF">DL346_08700</name>
</gene>
<organism evidence="2 3">
    <name type="scientific">Paenibacillus montanisoli</name>
    <dbReference type="NCBI Taxonomy" id="2081970"/>
    <lineage>
        <taxon>Bacteria</taxon>
        <taxon>Bacillati</taxon>
        <taxon>Bacillota</taxon>
        <taxon>Bacilli</taxon>
        <taxon>Bacillales</taxon>
        <taxon>Paenibacillaceae</taxon>
        <taxon>Paenibacillus</taxon>
    </lineage>
</organism>
<comment type="caution">
    <text evidence="2">The sequence shown here is derived from an EMBL/GenBank/DDBJ whole genome shotgun (WGS) entry which is preliminary data.</text>
</comment>
<keyword evidence="1" id="KW-0472">Membrane</keyword>
<dbReference type="EMBL" id="QLUW01000001">
    <property type="protein sequence ID" value="RAP78732.1"/>
    <property type="molecule type" value="Genomic_DNA"/>
</dbReference>
<dbReference type="AlphaFoldDB" id="A0A328U9C2"/>
<name>A0A328U9C2_9BACL</name>
<keyword evidence="3" id="KW-1185">Reference proteome</keyword>
<evidence type="ECO:0008006" key="4">
    <source>
        <dbReference type="Google" id="ProtNLM"/>
    </source>
</evidence>
<evidence type="ECO:0000313" key="3">
    <source>
        <dbReference type="Proteomes" id="UP000249260"/>
    </source>
</evidence>
<feature type="transmembrane region" description="Helical" evidence="1">
    <location>
        <begin position="6"/>
        <end position="23"/>
    </location>
</feature>